<organism evidence="4 5">
    <name type="scientific">Paenibacillus rhizosphaerae</name>
    <dbReference type="NCBI Taxonomy" id="297318"/>
    <lineage>
        <taxon>Bacteria</taxon>
        <taxon>Bacillati</taxon>
        <taxon>Bacillota</taxon>
        <taxon>Bacilli</taxon>
        <taxon>Bacillales</taxon>
        <taxon>Paenibacillaceae</taxon>
        <taxon>Paenibacillus</taxon>
    </lineage>
</organism>
<dbReference type="EMBL" id="MRTP01000001">
    <property type="protein sequence ID" value="OMF57600.1"/>
    <property type="molecule type" value="Genomic_DNA"/>
</dbReference>
<dbReference type="PANTHER" id="PTHR30535">
    <property type="entry name" value="VITAMIN B12-BINDING PROTEIN"/>
    <property type="match status" value="1"/>
</dbReference>
<dbReference type="RefSeq" id="WP_076165588.1">
    <property type="nucleotide sequence ID" value="NZ_MRTP01000001.1"/>
</dbReference>
<reference evidence="4 5" key="1">
    <citation type="submission" date="2016-11" db="EMBL/GenBank/DDBJ databases">
        <title>Paenibacillus species isolates.</title>
        <authorList>
            <person name="Beno S.M."/>
        </authorList>
    </citation>
    <scope>NUCLEOTIDE SEQUENCE [LARGE SCALE GENOMIC DNA]</scope>
    <source>
        <strain evidence="4 5">FSL R5-0378</strain>
    </source>
</reference>
<feature type="domain" description="Fe/B12 periplasmic-binding" evidence="3">
    <location>
        <begin position="66"/>
        <end position="337"/>
    </location>
</feature>
<dbReference type="SUPFAM" id="SSF53807">
    <property type="entry name" value="Helical backbone' metal receptor"/>
    <property type="match status" value="1"/>
</dbReference>
<dbReference type="PROSITE" id="PS51257">
    <property type="entry name" value="PROKAR_LIPOPROTEIN"/>
    <property type="match status" value="1"/>
</dbReference>
<dbReference type="STRING" id="297318.BK138_03085"/>
<feature type="chain" id="PRO_5039273448" evidence="2">
    <location>
        <begin position="24"/>
        <end position="339"/>
    </location>
</feature>
<dbReference type="Pfam" id="PF01497">
    <property type="entry name" value="Peripla_BP_2"/>
    <property type="match status" value="1"/>
</dbReference>
<accession>A0A1R1F0J9</accession>
<comment type="caution">
    <text evidence="4">The sequence shown here is derived from an EMBL/GenBank/DDBJ whole genome shotgun (WGS) entry which is preliminary data.</text>
</comment>
<feature type="signal peptide" evidence="2">
    <location>
        <begin position="1"/>
        <end position="23"/>
    </location>
</feature>
<dbReference type="AlphaFoldDB" id="A0A1R1F0J9"/>
<keyword evidence="2" id="KW-0732">Signal</keyword>
<keyword evidence="5" id="KW-1185">Reference proteome</keyword>
<evidence type="ECO:0000313" key="5">
    <source>
        <dbReference type="Proteomes" id="UP000187172"/>
    </source>
</evidence>
<dbReference type="InterPro" id="IPR050902">
    <property type="entry name" value="ABC_Transporter_SBP"/>
</dbReference>
<evidence type="ECO:0000256" key="2">
    <source>
        <dbReference type="SAM" id="SignalP"/>
    </source>
</evidence>
<dbReference type="InterPro" id="IPR002491">
    <property type="entry name" value="ABC_transptr_periplasmic_BD"/>
</dbReference>
<dbReference type="Gene3D" id="3.40.50.1980">
    <property type="entry name" value="Nitrogenase molybdenum iron protein domain"/>
    <property type="match status" value="2"/>
</dbReference>
<dbReference type="PROSITE" id="PS50983">
    <property type="entry name" value="FE_B12_PBP"/>
    <property type="match status" value="1"/>
</dbReference>
<dbReference type="PANTHER" id="PTHR30535:SF7">
    <property type="entry name" value="IRON(III) DICITRATE-BINDING PROTEIN"/>
    <property type="match status" value="1"/>
</dbReference>
<gene>
    <name evidence="4" type="ORF">BK138_03085</name>
</gene>
<evidence type="ECO:0000256" key="1">
    <source>
        <dbReference type="ARBA" id="ARBA00008814"/>
    </source>
</evidence>
<proteinExistence type="inferred from homology"/>
<name>A0A1R1F0J9_9BACL</name>
<sequence length="339" mass="37121">MKKHLLLTAGIAAILVLSACGNAAKTSEPEAQAASHYPVTIENFTKAEGGTTWEKKEQVFDKAPERIMANTRPAAELLLHLGLGDKIAGVGANFGAPDPAVESEYNKLNILSDEYVGKEVTLGTNPDLVYGRGGLFDNADWGVGTVDTLNGMGIKTYVLESSVTGGTYDSIYKDIEHLGEIFNVQDKAESFIQELKGKQEGIASKLAGIQAEKTFAYLHMSDPKEVSVYAAQQETFFNDAFKMVKLDNVFKNETGEVSVEMLIQADPDVLIIPDWSTTGGTTQDKLKEALYANPKLSSMKAIKNKQIYAVDYNYMFGYGYNTIDGMEKLAKEMYPDLFK</sequence>
<protein>
    <submittedName>
        <fullName evidence="4">ABC transporter</fullName>
    </submittedName>
</protein>
<comment type="similarity">
    <text evidence="1">Belongs to the bacterial solute-binding protein 8 family.</text>
</comment>
<evidence type="ECO:0000313" key="4">
    <source>
        <dbReference type="EMBL" id="OMF57600.1"/>
    </source>
</evidence>
<evidence type="ECO:0000259" key="3">
    <source>
        <dbReference type="PROSITE" id="PS50983"/>
    </source>
</evidence>
<dbReference type="Proteomes" id="UP000187172">
    <property type="component" value="Unassembled WGS sequence"/>
</dbReference>